<accession>A0A1G2QL89</accession>
<evidence type="ECO:0000313" key="1">
    <source>
        <dbReference type="EMBL" id="OHA60762.1"/>
    </source>
</evidence>
<gene>
    <name evidence="1" type="ORF">A2569_03260</name>
</gene>
<organism evidence="1 2">
    <name type="scientific">Candidatus Vogelbacteria bacterium RIFOXYD1_FULL_51_18</name>
    <dbReference type="NCBI Taxonomy" id="1802440"/>
    <lineage>
        <taxon>Bacteria</taxon>
        <taxon>Candidatus Vogeliibacteriota</taxon>
    </lineage>
</organism>
<dbReference type="PIRSF" id="PIRSF019169">
    <property type="entry name" value="PilM"/>
    <property type="match status" value="1"/>
</dbReference>
<dbReference type="SUPFAM" id="SSF53067">
    <property type="entry name" value="Actin-like ATPase domain"/>
    <property type="match status" value="2"/>
</dbReference>
<comment type="caution">
    <text evidence="1">The sequence shown here is derived from an EMBL/GenBank/DDBJ whole genome shotgun (WGS) entry which is preliminary data.</text>
</comment>
<sequence length="374" mass="40800">MRSTLLRFFPPPAYLANHAAGVDISDRSIKYIMLAYVNGVPCLKSYGEQPLTPGIVERGKVRDIAALGEELKKIRATLPVSAVVLALPEEHAYAFLLSIPPMARRDLRASIELQLENQIPVPAQSVIFDYDIIQERADGAYEVEVAAIAREDVSEYINACTHAGLMPQALEIEAHSVARALLPASPRSAAADEGESRTDIETALIVDMGRTRTGLTVVTAGFVAFTSTVQGIGGEDITTVVQKNLRISRDIAEQYKIERGLSRAKENRDLFYALIPIASVLKDEILKRCEYWNIHERKERGATGGPVSRIILTGGQSTLPGLDEYLAEHAGIPVELAAPWRNVPRFKGGVPPIPFNESLGYTTAIGLALRGLHL</sequence>
<dbReference type="PANTHER" id="PTHR32432">
    <property type="entry name" value="CELL DIVISION PROTEIN FTSA-RELATED"/>
    <property type="match status" value="1"/>
</dbReference>
<dbReference type="InterPro" id="IPR043129">
    <property type="entry name" value="ATPase_NBD"/>
</dbReference>
<dbReference type="CDD" id="cd24049">
    <property type="entry name" value="ASKHA_NBD_PilM"/>
    <property type="match status" value="1"/>
</dbReference>
<evidence type="ECO:0000313" key="2">
    <source>
        <dbReference type="Proteomes" id="UP000177090"/>
    </source>
</evidence>
<dbReference type="STRING" id="1802440.A2569_03260"/>
<dbReference type="Gene3D" id="3.30.1490.300">
    <property type="match status" value="1"/>
</dbReference>
<dbReference type="Proteomes" id="UP000177090">
    <property type="component" value="Unassembled WGS sequence"/>
</dbReference>
<dbReference type="PANTHER" id="PTHR32432:SF3">
    <property type="entry name" value="ETHANOLAMINE UTILIZATION PROTEIN EUTJ"/>
    <property type="match status" value="1"/>
</dbReference>
<dbReference type="EMBL" id="MHTL01000009">
    <property type="protein sequence ID" value="OHA60762.1"/>
    <property type="molecule type" value="Genomic_DNA"/>
</dbReference>
<dbReference type="AlphaFoldDB" id="A0A1G2QL89"/>
<evidence type="ECO:0008006" key="3">
    <source>
        <dbReference type="Google" id="ProtNLM"/>
    </source>
</evidence>
<dbReference type="InterPro" id="IPR005883">
    <property type="entry name" value="PilM"/>
</dbReference>
<dbReference type="Pfam" id="PF11104">
    <property type="entry name" value="PilM_2"/>
    <property type="match status" value="1"/>
</dbReference>
<proteinExistence type="predicted"/>
<dbReference type="NCBIfam" id="TIGR01175">
    <property type="entry name" value="pilM"/>
    <property type="match status" value="1"/>
</dbReference>
<dbReference type="Gene3D" id="3.30.420.40">
    <property type="match status" value="2"/>
</dbReference>
<dbReference type="InterPro" id="IPR050696">
    <property type="entry name" value="FtsA/MreB"/>
</dbReference>
<name>A0A1G2QL89_9BACT</name>
<protein>
    <recommendedName>
        <fullName evidence="3">SHS2 domain-containing protein</fullName>
    </recommendedName>
</protein>
<reference evidence="1 2" key="1">
    <citation type="journal article" date="2016" name="Nat. Commun.">
        <title>Thousands of microbial genomes shed light on interconnected biogeochemical processes in an aquifer system.</title>
        <authorList>
            <person name="Anantharaman K."/>
            <person name="Brown C.T."/>
            <person name="Hug L.A."/>
            <person name="Sharon I."/>
            <person name="Castelle C.J."/>
            <person name="Probst A.J."/>
            <person name="Thomas B.C."/>
            <person name="Singh A."/>
            <person name="Wilkins M.J."/>
            <person name="Karaoz U."/>
            <person name="Brodie E.L."/>
            <person name="Williams K.H."/>
            <person name="Hubbard S.S."/>
            <person name="Banfield J.F."/>
        </authorList>
    </citation>
    <scope>NUCLEOTIDE SEQUENCE [LARGE SCALE GENOMIC DNA]</scope>
</reference>